<sequence>MKLSAFISFSRPGATTSVFLLLIGWMEVVVGHPLHEPLSPPLQNEEMYEIVDKVAKHAQRLQDDPSTRLLPSVNTTGQDPMKICCLHAKILDFYLDNILPYHNGEHVDQLKINLGRISHDLQSHTCHVTHNHNQQHFVKYKKNFFTMSEEHRVIKAAGEIEILFSNLQDYCVKLRDDTAQ</sequence>
<organism evidence="1 2">
    <name type="scientific">Mola mola</name>
    <name type="common">Ocean sunfish</name>
    <name type="synonym">Tetraodon mola</name>
    <dbReference type="NCBI Taxonomy" id="94237"/>
    <lineage>
        <taxon>Eukaryota</taxon>
        <taxon>Metazoa</taxon>
        <taxon>Chordata</taxon>
        <taxon>Craniata</taxon>
        <taxon>Vertebrata</taxon>
        <taxon>Euteleostomi</taxon>
        <taxon>Actinopterygii</taxon>
        <taxon>Neopterygii</taxon>
        <taxon>Teleostei</taxon>
        <taxon>Neoteleostei</taxon>
        <taxon>Acanthomorphata</taxon>
        <taxon>Eupercaria</taxon>
        <taxon>Tetraodontiformes</taxon>
        <taxon>Molidae</taxon>
        <taxon>Mola</taxon>
    </lineage>
</organism>
<dbReference type="STRING" id="94237.ENSMMOP00000007797"/>
<dbReference type="PANTHER" id="PTHR48488">
    <property type="entry name" value="INTERLEUKIN-22"/>
    <property type="match status" value="1"/>
</dbReference>
<dbReference type="PANTHER" id="PTHR48488:SF1">
    <property type="entry name" value="INTERLEUKIN-22"/>
    <property type="match status" value="1"/>
</dbReference>
<dbReference type="Ensembl" id="ENSMMOT00000007943.1">
    <property type="protein sequence ID" value="ENSMMOP00000007797.1"/>
    <property type="gene ID" value="ENSMMOG00000006065.1"/>
</dbReference>
<dbReference type="PRINTS" id="PR01937">
    <property type="entry name" value="INTRLEUKIN24"/>
</dbReference>
<evidence type="ECO:0000313" key="1">
    <source>
        <dbReference type="Ensembl" id="ENSMMOP00000007797.1"/>
    </source>
</evidence>
<proteinExistence type="predicted"/>
<evidence type="ECO:0000313" key="2">
    <source>
        <dbReference type="Proteomes" id="UP000261620"/>
    </source>
</evidence>
<reference evidence="1" key="2">
    <citation type="submission" date="2025-09" db="UniProtKB">
        <authorList>
            <consortium name="Ensembl"/>
        </authorList>
    </citation>
    <scope>IDENTIFICATION</scope>
</reference>
<dbReference type="Proteomes" id="UP000261620">
    <property type="component" value="Unplaced"/>
</dbReference>
<dbReference type="GO" id="GO:0005576">
    <property type="term" value="C:extracellular region"/>
    <property type="evidence" value="ECO:0007669"/>
    <property type="project" value="InterPro"/>
</dbReference>
<accession>A0A3Q3W7L1</accession>
<dbReference type="SUPFAM" id="SSF47266">
    <property type="entry name" value="4-helical cytokines"/>
    <property type="match status" value="1"/>
</dbReference>
<evidence type="ECO:0008006" key="3">
    <source>
        <dbReference type="Google" id="ProtNLM"/>
    </source>
</evidence>
<dbReference type="InterPro" id="IPR009079">
    <property type="entry name" value="4_helix_cytokine-like_core"/>
</dbReference>
<keyword evidence="2" id="KW-1185">Reference proteome</keyword>
<reference evidence="1" key="1">
    <citation type="submission" date="2025-08" db="UniProtKB">
        <authorList>
            <consortium name="Ensembl"/>
        </authorList>
    </citation>
    <scope>IDENTIFICATION</scope>
</reference>
<name>A0A3Q3W7L1_MOLML</name>
<dbReference type="InterPro" id="IPR020444">
    <property type="entry name" value="IL-24"/>
</dbReference>
<dbReference type="OMA" id="RHPQTYQ"/>
<protein>
    <recommendedName>
        <fullName evidence="3">Interleukin 22</fullName>
    </recommendedName>
</protein>
<dbReference type="InterPro" id="IPR020453">
    <property type="entry name" value="IL-22"/>
</dbReference>
<dbReference type="AlphaFoldDB" id="A0A3Q3W7L1"/>
<dbReference type="Gene3D" id="1.20.1250.10">
    <property type="match status" value="1"/>
</dbReference>